<evidence type="ECO:0000256" key="3">
    <source>
        <dbReference type="ARBA" id="ARBA00012528"/>
    </source>
</evidence>
<organism evidence="9 10">
    <name type="scientific">Pseudomonas luteola</name>
    <dbReference type="NCBI Taxonomy" id="47886"/>
    <lineage>
        <taxon>Bacteria</taxon>
        <taxon>Pseudomonadati</taxon>
        <taxon>Pseudomonadota</taxon>
        <taxon>Gammaproteobacteria</taxon>
        <taxon>Pseudomonadales</taxon>
        <taxon>Pseudomonadaceae</taxon>
        <taxon>Pseudomonas</taxon>
    </lineage>
</organism>
<feature type="transmembrane region" description="Helical" evidence="6">
    <location>
        <begin position="267"/>
        <end position="287"/>
    </location>
</feature>
<keyword evidence="6" id="KW-1133">Transmembrane helix</keyword>
<evidence type="ECO:0000259" key="8">
    <source>
        <dbReference type="PROSITE" id="PS50887"/>
    </source>
</evidence>
<dbReference type="FunFam" id="3.30.70.270:FF:000001">
    <property type="entry name" value="Diguanylate cyclase domain protein"/>
    <property type="match status" value="1"/>
</dbReference>
<evidence type="ECO:0000256" key="7">
    <source>
        <dbReference type="SAM" id="SignalP"/>
    </source>
</evidence>
<dbReference type="EMBL" id="UAUF01000015">
    <property type="protein sequence ID" value="SPZ16572.1"/>
    <property type="molecule type" value="Genomic_DNA"/>
</dbReference>
<dbReference type="Pfam" id="PF00990">
    <property type="entry name" value="GGDEF"/>
    <property type="match status" value="1"/>
</dbReference>
<dbReference type="GO" id="GO:0043709">
    <property type="term" value="P:cell adhesion involved in single-species biofilm formation"/>
    <property type="evidence" value="ECO:0007669"/>
    <property type="project" value="TreeGrafter"/>
</dbReference>
<dbReference type="InterPro" id="IPR043128">
    <property type="entry name" value="Rev_trsase/Diguanyl_cyclase"/>
</dbReference>
<feature type="domain" description="GGDEF" evidence="8">
    <location>
        <begin position="508"/>
        <end position="643"/>
    </location>
</feature>
<dbReference type="PANTHER" id="PTHR45138:SF9">
    <property type="entry name" value="DIGUANYLATE CYCLASE DGCM-RELATED"/>
    <property type="match status" value="1"/>
</dbReference>
<evidence type="ECO:0000256" key="6">
    <source>
        <dbReference type="SAM" id="Phobius"/>
    </source>
</evidence>
<dbReference type="EC" id="2.7.7.65" evidence="3"/>
<dbReference type="Gene3D" id="3.30.70.270">
    <property type="match status" value="1"/>
</dbReference>
<feature type="transmembrane region" description="Helical" evidence="6">
    <location>
        <begin position="209"/>
        <end position="229"/>
    </location>
</feature>
<feature type="signal peptide" evidence="7">
    <location>
        <begin position="1"/>
        <end position="35"/>
    </location>
</feature>
<feature type="transmembrane region" description="Helical" evidence="6">
    <location>
        <begin position="326"/>
        <end position="349"/>
    </location>
</feature>
<dbReference type="GO" id="GO:0005886">
    <property type="term" value="C:plasma membrane"/>
    <property type="evidence" value="ECO:0007669"/>
    <property type="project" value="UniProtKB-SubCell"/>
</dbReference>
<evidence type="ECO:0000256" key="4">
    <source>
        <dbReference type="ARBA" id="ARBA00034247"/>
    </source>
</evidence>
<dbReference type="InterPro" id="IPR011622">
    <property type="entry name" value="7TMR_DISM_rcpt_extracell_dom2"/>
</dbReference>
<dbReference type="InterPro" id="IPR011623">
    <property type="entry name" value="7TMR_DISM_rcpt_extracell_dom1"/>
</dbReference>
<dbReference type="InterPro" id="IPR050469">
    <property type="entry name" value="Diguanylate_Cyclase"/>
</dbReference>
<comment type="cofactor">
    <cofactor evidence="1">
        <name>Mg(2+)</name>
        <dbReference type="ChEBI" id="CHEBI:18420"/>
    </cofactor>
</comment>
<dbReference type="Pfam" id="PF07695">
    <property type="entry name" value="7TMR-DISM_7TM"/>
    <property type="match status" value="1"/>
</dbReference>
<feature type="transmembrane region" description="Helical" evidence="6">
    <location>
        <begin position="356"/>
        <end position="376"/>
    </location>
</feature>
<feature type="chain" id="PRO_5015957902" description="diguanylate cyclase" evidence="7">
    <location>
        <begin position="36"/>
        <end position="645"/>
    </location>
</feature>
<dbReference type="RefSeq" id="WP_010798823.1">
    <property type="nucleotide sequence ID" value="NZ_UAUF01000015.1"/>
</dbReference>
<dbReference type="NCBIfam" id="TIGR00254">
    <property type="entry name" value="GGDEF"/>
    <property type="match status" value="1"/>
</dbReference>
<reference evidence="9 10" key="1">
    <citation type="submission" date="2018-06" db="EMBL/GenBank/DDBJ databases">
        <authorList>
            <consortium name="Pathogen Informatics"/>
            <person name="Doyle S."/>
        </authorList>
    </citation>
    <scope>NUCLEOTIDE SEQUENCE [LARGE SCALE GENOMIC DNA]</scope>
    <source>
        <strain evidence="9 10">NCTC11842</strain>
    </source>
</reference>
<dbReference type="PANTHER" id="PTHR45138">
    <property type="entry name" value="REGULATORY COMPONENTS OF SENSORY TRANSDUCTION SYSTEM"/>
    <property type="match status" value="1"/>
</dbReference>
<dbReference type="AlphaFoldDB" id="A0A2X2D609"/>
<keyword evidence="6" id="KW-0472">Membrane</keyword>
<dbReference type="SMART" id="SM00267">
    <property type="entry name" value="GGDEF"/>
    <property type="match status" value="1"/>
</dbReference>
<dbReference type="GO" id="GO:0052621">
    <property type="term" value="F:diguanylate cyclase activity"/>
    <property type="evidence" value="ECO:0007669"/>
    <property type="project" value="UniProtKB-EC"/>
</dbReference>
<sequence length="645" mass="72156">MGALLFVLHACLRRLSCSAGITSLAVVLIACSTLAAEAPAAPGRVLVLDNQDNYPAGYQTDYLLHPFAETFEAIRYAVPDSAWQPNAKALISLGYQQDGSWIRLRLENPSSEVRRWLLVAETPLIDQLELRLFDPVLERWSSVESLGNRIPLSRQATRGPYPVATLDLPPNQAMVLYGRMRASQPLTIPMEIMSPAAYERIYTQTALSLSAFLGAAVIMLAYNLSLYVFIRDRAYLWYSGYLAGAIFYMVCATGFGRLYLWPEWTELAVRATVLSISLCMAGAAQFIKHFLQLSSHSRFFSVLCKSFLIYWLGASLIIAIDPALIPFLGIDVMVFLSCLTGLWVGLVLWWRGHVSARYFTIAWVVLNLATLYMTLVMSGLSKGWVNPLYVQMLGFALEFLLLSMALAERINRERAARIQAKQEAIRTSEHLARERLATLQAQEKLLIFQQETNEALERRVKERTLALEEANLQLSRLSRLDALTQLQNRSAFEENFTASLAQALATGQMLSVVMIDIDHFKQINDTYGHSTGDECLVKVGQVLLNHTQEAGDHAARFGGEEFILLFMNRTPTEMATLVERIRLDMASLGIKTDSGTLRFTVSIGVECRSPRPDYTRVDYSRAADTALYQAKAAGRNQSCFAITVH</sequence>
<feature type="transmembrane region" description="Helical" evidence="6">
    <location>
        <begin position="299"/>
        <end position="320"/>
    </location>
</feature>
<keyword evidence="7" id="KW-0732">Signal</keyword>
<feature type="coiled-coil region" evidence="5">
    <location>
        <begin position="439"/>
        <end position="473"/>
    </location>
</feature>
<dbReference type="CDD" id="cd01949">
    <property type="entry name" value="GGDEF"/>
    <property type="match status" value="1"/>
</dbReference>
<feature type="transmembrane region" description="Helical" evidence="6">
    <location>
        <begin position="241"/>
        <end position="261"/>
    </location>
</feature>
<evidence type="ECO:0000313" key="9">
    <source>
        <dbReference type="EMBL" id="SPZ16572.1"/>
    </source>
</evidence>
<comment type="catalytic activity">
    <reaction evidence="4">
        <text>2 GTP = 3',3'-c-di-GMP + 2 diphosphate</text>
        <dbReference type="Rhea" id="RHEA:24898"/>
        <dbReference type="ChEBI" id="CHEBI:33019"/>
        <dbReference type="ChEBI" id="CHEBI:37565"/>
        <dbReference type="ChEBI" id="CHEBI:58805"/>
        <dbReference type="EC" id="2.7.7.65"/>
    </reaction>
</comment>
<dbReference type="GO" id="GO:1902201">
    <property type="term" value="P:negative regulation of bacterial-type flagellum-dependent cell motility"/>
    <property type="evidence" value="ECO:0007669"/>
    <property type="project" value="TreeGrafter"/>
</dbReference>
<dbReference type="Gene3D" id="2.60.40.2380">
    <property type="match status" value="1"/>
</dbReference>
<gene>
    <name evidence="9" type="primary">cph2_16</name>
    <name evidence="9" type="ORF">NCTC11842_05605</name>
</gene>
<dbReference type="Pfam" id="PF07696">
    <property type="entry name" value="7TMR-DISMED2"/>
    <property type="match status" value="1"/>
</dbReference>
<evidence type="ECO:0000256" key="1">
    <source>
        <dbReference type="ARBA" id="ARBA00001946"/>
    </source>
</evidence>
<dbReference type="InterPro" id="IPR000160">
    <property type="entry name" value="GGDEF_dom"/>
</dbReference>
<name>A0A2X2D609_PSELU</name>
<dbReference type="Proteomes" id="UP000250443">
    <property type="component" value="Unassembled WGS sequence"/>
</dbReference>
<proteinExistence type="predicted"/>
<dbReference type="PROSITE" id="PS50887">
    <property type="entry name" value="GGDEF"/>
    <property type="match status" value="1"/>
</dbReference>
<keyword evidence="6" id="KW-0812">Transmembrane</keyword>
<comment type="subcellular location">
    <subcellularLocation>
        <location evidence="2">Cell inner membrane</location>
    </subcellularLocation>
</comment>
<dbReference type="InterPro" id="IPR029787">
    <property type="entry name" value="Nucleotide_cyclase"/>
</dbReference>
<evidence type="ECO:0000256" key="5">
    <source>
        <dbReference type="SAM" id="Coils"/>
    </source>
</evidence>
<evidence type="ECO:0000256" key="2">
    <source>
        <dbReference type="ARBA" id="ARBA00004533"/>
    </source>
</evidence>
<feature type="transmembrane region" description="Helical" evidence="6">
    <location>
        <begin position="388"/>
        <end position="407"/>
    </location>
</feature>
<accession>A0A2X2D609</accession>
<dbReference type="SUPFAM" id="SSF55073">
    <property type="entry name" value="Nucleotide cyclase"/>
    <property type="match status" value="1"/>
</dbReference>
<keyword evidence="5" id="KW-0175">Coiled coil</keyword>
<evidence type="ECO:0000313" key="10">
    <source>
        <dbReference type="Proteomes" id="UP000250443"/>
    </source>
</evidence>
<protein>
    <recommendedName>
        <fullName evidence="3">diguanylate cyclase</fullName>
        <ecNumber evidence="3">2.7.7.65</ecNumber>
    </recommendedName>
</protein>